<evidence type="ECO:0000256" key="4">
    <source>
        <dbReference type="ARBA" id="ARBA00020311"/>
    </source>
</evidence>
<dbReference type="PROSITE" id="PS00447">
    <property type="entry name" value="DNA_POLYMERASE_A"/>
    <property type="match status" value="1"/>
</dbReference>
<dbReference type="PANTHER" id="PTHR10133:SF27">
    <property type="entry name" value="DNA POLYMERASE NU"/>
    <property type="match status" value="1"/>
</dbReference>
<organism evidence="13 14">
    <name type="scientific">Candidatus Accumulibacter vicinus</name>
    <dbReference type="NCBI Taxonomy" id="2954382"/>
    <lineage>
        <taxon>Bacteria</taxon>
        <taxon>Pseudomonadati</taxon>
        <taxon>Pseudomonadota</taxon>
        <taxon>Betaproteobacteria</taxon>
        <taxon>Candidatus Accumulibacter</taxon>
    </lineage>
</organism>
<evidence type="ECO:0000256" key="5">
    <source>
        <dbReference type="ARBA" id="ARBA00022679"/>
    </source>
</evidence>
<dbReference type="PRINTS" id="PR00868">
    <property type="entry name" value="DNAPOLI"/>
</dbReference>
<dbReference type="GO" id="GO:0008408">
    <property type="term" value="F:3'-5' exonuclease activity"/>
    <property type="evidence" value="ECO:0007669"/>
    <property type="project" value="InterPro"/>
</dbReference>
<dbReference type="EC" id="2.7.7.7" evidence="3"/>
<evidence type="ECO:0000256" key="10">
    <source>
        <dbReference type="ARBA" id="ARBA00049244"/>
    </source>
</evidence>
<dbReference type="GO" id="GO:0003887">
    <property type="term" value="F:DNA-directed DNA polymerase activity"/>
    <property type="evidence" value="ECO:0007669"/>
    <property type="project" value="UniProtKB-KW"/>
</dbReference>
<dbReference type="PANTHER" id="PTHR10133">
    <property type="entry name" value="DNA POLYMERASE I"/>
    <property type="match status" value="1"/>
</dbReference>
<dbReference type="SMART" id="SM00482">
    <property type="entry name" value="POLAc"/>
    <property type="match status" value="1"/>
</dbReference>
<dbReference type="InterPro" id="IPR036397">
    <property type="entry name" value="RNaseH_sf"/>
</dbReference>
<dbReference type="Pfam" id="PF00476">
    <property type="entry name" value="DNA_pol_A"/>
    <property type="match status" value="1"/>
</dbReference>
<evidence type="ECO:0000256" key="3">
    <source>
        <dbReference type="ARBA" id="ARBA00012417"/>
    </source>
</evidence>
<evidence type="ECO:0000313" key="13">
    <source>
        <dbReference type="EMBL" id="KFB66069.1"/>
    </source>
</evidence>
<keyword evidence="6 13" id="KW-0548">Nucleotidyltransferase</keyword>
<keyword evidence="9" id="KW-0238">DNA-binding</keyword>
<feature type="compositionally biased region" description="Polar residues" evidence="11">
    <location>
        <begin position="344"/>
        <end position="355"/>
    </location>
</feature>
<dbReference type="InterPro" id="IPR002562">
    <property type="entry name" value="3'-5'_exonuclease_dom"/>
</dbReference>
<evidence type="ECO:0000259" key="12">
    <source>
        <dbReference type="SMART" id="SM00482"/>
    </source>
</evidence>
<dbReference type="SUPFAM" id="SSF56672">
    <property type="entry name" value="DNA/RNA polymerases"/>
    <property type="match status" value="1"/>
</dbReference>
<dbReference type="Gene3D" id="3.30.420.10">
    <property type="entry name" value="Ribonuclease H-like superfamily/Ribonuclease H"/>
    <property type="match status" value="1"/>
</dbReference>
<feature type="region of interest" description="Disordered" evidence="11">
    <location>
        <begin position="328"/>
        <end position="355"/>
    </location>
</feature>
<dbReference type="InterPro" id="IPR012337">
    <property type="entry name" value="RNaseH-like_sf"/>
</dbReference>
<comment type="catalytic activity">
    <reaction evidence="10">
        <text>DNA(n) + a 2'-deoxyribonucleoside 5'-triphosphate = DNA(n+1) + diphosphate</text>
        <dbReference type="Rhea" id="RHEA:22508"/>
        <dbReference type="Rhea" id="RHEA-COMP:17339"/>
        <dbReference type="Rhea" id="RHEA-COMP:17340"/>
        <dbReference type="ChEBI" id="CHEBI:33019"/>
        <dbReference type="ChEBI" id="CHEBI:61560"/>
        <dbReference type="ChEBI" id="CHEBI:173112"/>
        <dbReference type="EC" id="2.7.7.7"/>
    </reaction>
</comment>
<keyword evidence="7" id="KW-0235">DNA replication</keyword>
<dbReference type="Gene3D" id="1.10.150.20">
    <property type="entry name" value="5' to 3' exonuclease, C-terminal subdomain"/>
    <property type="match status" value="1"/>
</dbReference>
<dbReference type="Proteomes" id="UP000019812">
    <property type="component" value="Unassembled WGS sequence"/>
</dbReference>
<dbReference type="GO" id="GO:0006302">
    <property type="term" value="P:double-strand break repair"/>
    <property type="evidence" value="ECO:0007669"/>
    <property type="project" value="TreeGrafter"/>
</dbReference>
<dbReference type="EMBL" id="JDSS02000052">
    <property type="protein sequence ID" value="KFB66069.1"/>
    <property type="molecule type" value="Genomic_DNA"/>
</dbReference>
<evidence type="ECO:0000256" key="11">
    <source>
        <dbReference type="SAM" id="MobiDB-lite"/>
    </source>
</evidence>
<keyword evidence="5 13" id="KW-0808">Transferase</keyword>
<dbReference type="Gene3D" id="3.30.70.370">
    <property type="match status" value="1"/>
</dbReference>
<dbReference type="InterPro" id="IPR001098">
    <property type="entry name" value="DNA-dir_DNA_pol_A_palm_dom"/>
</dbReference>
<reference evidence="13 14" key="1">
    <citation type="submission" date="2014-07" db="EMBL/GenBank/DDBJ databases">
        <title>Expanding our view of genomic diversity in Candidatus Accumulibacter clades.</title>
        <authorList>
            <person name="Skennerton C.T."/>
            <person name="Barr J.J."/>
            <person name="Slater F.R."/>
            <person name="Bond P.L."/>
            <person name="Tyson G.W."/>
        </authorList>
    </citation>
    <scope>NUCLEOTIDE SEQUENCE [LARGE SCALE GENOMIC DNA]</scope>
    <source>
        <strain evidence="14">SK-01</strain>
    </source>
</reference>
<accession>A0A084XUC5</accession>
<dbReference type="InterPro" id="IPR002298">
    <property type="entry name" value="DNA_polymerase_A"/>
</dbReference>
<evidence type="ECO:0000256" key="8">
    <source>
        <dbReference type="ARBA" id="ARBA00022932"/>
    </source>
</evidence>
<dbReference type="InterPro" id="IPR043502">
    <property type="entry name" value="DNA/RNA_pol_sf"/>
</dbReference>
<evidence type="ECO:0000256" key="2">
    <source>
        <dbReference type="ARBA" id="ARBA00011541"/>
    </source>
</evidence>
<protein>
    <recommendedName>
        <fullName evidence="4">DNA polymerase I</fullName>
        <ecNumber evidence="3">2.7.7.7</ecNumber>
    </recommendedName>
</protein>
<keyword evidence="8" id="KW-0239">DNA-directed DNA polymerase</keyword>
<dbReference type="SUPFAM" id="SSF53098">
    <property type="entry name" value="Ribonuclease H-like"/>
    <property type="match status" value="1"/>
</dbReference>
<evidence type="ECO:0000256" key="9">
    <source>
        <dbReference type="ARBA" id="ARBA00023125"/>
    </source>
</evidence>
<gene>
    <name evidence="13" type="primary">polA_4</name>
    <name evidence="13" type="ORF">CAPSK01_004672</name>
</gene>
<evidence type="ECO:0000256" key="1">
    <source>
        <dbReference type="ARBA" id="ARBA00007705"/>
    </source>
</evidence>
<feature type="domain" description="DNA-directed DNA polymerase family A palm" evidence="12">
    <location>
        <begin position="366"/>
        <end position="560"/>
    </location>
</feature>
<comment type="subunit">
    <text evidence="2">Single-chain monomer with multiple functions.</text>
</comment>
<comment type="caution">
    <text evidence="13">The sequence shown here is derived from an EMBL/GenBank/DDBJ whole genome shotgun (WGS) entry which is preliminary data.</text>
</comment>
<evidence type="ECO:0000313" key="14">
    <source>
        <dbReference type="Proteomes" id="UP000019812"/>
    </source>
</evidence>
<evidence type="ECO:0000256" key="7">
    <source>
        <dbReference type="ARBA" id="ARBA00022705"/>
    </source>
</evidence>
<sequence>MSDWQPQANYPDLLGANYIGIDCETCDPNLLEMGPGDIRRDGKLVGISVSVPGFKAYYPIAHEGGDNLPKDTVIRWLKRQLAGNEPKVGANIIYDLGWLESEGIKVNGPKHDVQVAEALIYELHASYRLEALAQRYLGEGKDETLLRQAALERGWKTEKQVKANLWRLPARFVGPYAERDADAAREILMLQLPKLEENELMEVYDIECRLIDALHAMRMRGMPISYEKAERAVAELTARQQEAQSAVNHFGSGLIDVWSNQALAAACEKNGWAYPRTEKGNPSFTADWLATADSDFFKNVLLVRQLNRSSNVFIQGKILNASVKGRVHPNFKQTRRDDGGTKSGRLSSSNPNMQQVPARHPILAPLVRGIFVADDGYDFGMFDYSQQEPRVTVHYGYLRGYKGADEAREKYVTNPRTDYHQLVADLMEQASGRAWGRKVAKPINLGLAYGMGKNKLAAQLGVAVDESGPILDAYHKAVPFVRMLGDEATRQAKRRGYIRTIMGRRRHFPGGEFTHKALNAAVQGSSADMVKKAIVEVHEAGHTIYNTVHDEIDCPVRIGDRKHAAEIRDILINAMKLEVPLVVDVEVGPSWGECELIEV</sequence>
<comment type="similarity">
    <text evidence="1">Belongs to the DNA polymerase type-A family.</text>
</comment>
<name>A0A084XUC5_9PROT</name>
<dbReference type="AlphaFoldDB" id="A0A084XUC5"/>
<dbReference type="GO" id="GO:0006261">
    <property type="term" value="P:DNA-templated DNA replication"/>
    <property type="evidence" value="ECO:0007669"/>
    <property type="project" value="InterPro"/>
</dbReference>
<dbReference type="GO" id="GO:0003677">
    <property type="term" value="F:DNA binding"/>
    <property type="evidence" value="ECO:0007669"/>
    <property type="project" value="UniProtKB-KW"/>
</dbReference>
<dbReference type="Pfam" id="PF01612">
    <property type="entry name" value="DNA_pol_A_exo1"/>
    <property type="match status" value="1"/>
</dbReference>
<evidence type="ECO:0000256" key="6">
    <source>
        <dbReference type="ARBA" id="ARBA00022695"/>
    </source>
</evidence>
<proteinExistence type="inferred from homology"/>
<dbReference type="RefSeq" id="WP_034931165.1">
    <property type="nucleotide sequence ID" value="NZ_JDSS02000052.1"/>
</dbReference>
<dbReference type="STRING" id="1457154.CAPSK01_004672"/>
<dbReference type="InterPro" id="IPR019760">
    <property type="entry name" value="DNA-dir_DNA_pol_A_CS"/>
</dbReference>